<sequence>MEILNDDILIRIFGYLDLKTQENLTTVHPRFHDLMPIVWMTQYKTVNLSLFEANCSVGFFERFLETICKIVKSIRLRMMTWEYYEVLISKSYPQVEDFRFSTIPSNLLNDDEIPKMVKSFPNLRTFSPQGKLCGAHFVTFSKLERLTLTYCSRFFLNNLTLIMKVCKLKEIKLCMSDQRHFQSISFRLPFECVEHLESIKIDIDELPWIYRHLCKLQHLKELTICGPRQRSTLYFLVDRLDCFRLKRNLKILETCNATNTLATVVCAAIQVDALRIVTDNYLLDDMGFFTSQSFVNIKELYLKTCSIAERSNFNSLMNSIEHLDLISVEQCLLGFNDYKFEVPEIVLNRFKPLRINLYQNIFEPTVSN</sequence>
<dbReference type="Proteomes" id="UP001200034">
    <property type="component" value="Unassembled WGS sequence"/>
</dbReference>
<reference evidence="1" key="1">
    <citation type="journal article" date="2021" name="Mol. Ecol. Resour.">
        <title>Phylogenomic analyses of the genus Drosophila reveals genomic signals of climate adaptation.</title>
        <authorList>
            <person name="Li F."/>
            <person name="Rane R.V."/>
            <person name="Luria V."/>
            <person name="Xiong Z."/>
            <person name="Chen J."/>
            <person name="Li Z."/>
            <person name="Catullo R.A."/>
            <person name="Griffin P.C."/>
            <person name="Schiffer M."/>
            <person name="Pearce S."/>
            <person name="Lee S.F."/>
            <person name="McElroy K."/>
            <person name="Stocker A."/>
            <person name="Shirriffs J."/>
            <person name="Cockerell F."/>
            <person name="Coppin C."/>
            <person name="Sgro C.M."/>
            <person name="Karger A."/>
            <person name="Cain J.W."/>
            <person name="Weber J.A."/>
            <person name="Santpere G."/>
            <person name="Kirschner M.W."/>
            <person name="Hoffmann A.A."/>
            <person name="Oakeshott J.G."/>
            <person name="Zhang G."/>
        </authorList>
    </citation>
    <scope>NUCLEOTIDE SEQUENCE</scope>
    <source>
        <strain evidence="1">BGI-SZ-2011g</strain>
    </source>
</reference>
<organism evidence="1 2">
    <name type="scientific">Drosophila rubida</name>
    <dbReference type="NCBI Taxonomy" id="30044"/>
    <lineage>
        <taxon>Eukaryota</taxon>
        <taxon>Metazoa</taxon>
        <taxon>Ecdysozoa</taxon>
        <taxon>Arthropoda</taxon>
        <taxon>Hexapoda</taxon>
        <taxon>Insecta</taxon>
        <taxon>Pterygota</taxon>
        <taxon>Neoptera</taxon>
        <taxon>Endopterygota</taxon>
        <taxon>Diptera</taxon>
        <taxon>Brachycera</taxon>
        <taxon>Muscomorpha</taxon>
        <taxon>Ephydroidea</taxon>
        <taxon>Drosophilidae</taxon>
        <taxon>Drosophila</taxon>
    </lineage>
</organism>
<dbReference type="InterPro" id="IPR032675">
    <property type="entry name" value="LRR_dom_sf"/>
</dbReference>
<evidence type="ECO:0000313" key="1">
    <source>
        <dbReference type="EMBL" id="KAH8371019.1"/>
    </source>
</evidence>
<evidence type="ECO:0000313" key="2">
    <source>
        <dbReference type="Proteomes" id="UP001200034"/>
    </source>
</evidence>
<evidence type="ECO:0008006" key="3">
    <source>
        <dbReference type="Google" id="ProtNLM"/>
    </source>
</evidence>
<keyword evidence="2" id="KW-1185">Reference proteome</keyword>
<dbReference type="Gene3D" id="3.80.10.10">
    <property type="entry name" value="Ribonuclease Inhibitor"/>
    <property type="match status" value="1"/>
</dbReference>
<proteinExistence type="predicted"/>
<gene>
    <name evidence="1" type="ORF">KR093_005929</name>
</gene>
<dbReference type="EMBL" id="JAJJHW010002585">
    <property type="protein sequence ID" value="KAH8371019.1"/>
    <property type="molecule type" value="Genomic_DNA"/>
</dbReference>
<comment type="caution">
    <text evidence="1">The sequence shown here is derived from an EMBL/GenBank/DDBJ whole genome shotgun (WGS) entry which is preliminary data.</text>
</comment>
<dbReference type="AlphaFoldDB" id="A0AAD4JZX6"/>
<protein>
    <recommendedName>
        <fullName evidence="3">F-box domain-containing protein</fullName>
    </recommendedName>
</protein>
<dbReference type="SUPFAM" id="SSF52047">
    <property type="entry name" value="RNI-like"/>
    <property type="match status" value="1"/>
</dbReference>
<accession>A0AAD4JZX6</accession>
<name>A0AAD4JZX6_9MUSC</name>